<dbReference type="GO" id="GO:0016740">
    <property type="term" value="F:transferase activity"/>
    <property type="evidence" value="ECO:0007669"/>
    <property type="project" value="UniProtKB-KW"/>
</dbReference>
<dbReference type="PROSITE" id="PS50127">
    <property type="entry name" value="UBC_2"/>
    <property type="match status" value="1"/>
</dbReference>
<feature type="domain" description="UBC core" evidence="6">
    <location>
        <begin position="9"/>
        <end position="175"/>
    </location>
</feature>
<evidence type="ECO:0000259" key="6">
    <source>
        <dbReference type="PROSITE" id="PS50127"/>
    </source>
</evidence>
<dbReference type="SMART" id="SM00212">
    <property type="entry name" value="UBCc"/>
    <property type="match status" value="1"/>
</dbReference>
<evidence type="ECO:0000256" key="1">
    <source>
        <dbReference type="ARBA" id="ARBA00022679"/>
    </source>
</evidence>
<keyword evidence="1" id="KW-0808">Transferase</keyword>
<dbReference type="EMBL" id="JBJKFK010000326">
    <property type="protein sequence ID" value="KAL3317816.1"/>
    <property type="molecule type" value="Genomic_DNA"/>
</dbReference>
<keyword evidence="4" id="KW-0547">Nucleotide-binding</keyword>
<feature type="compositionally biased region" description="Basic and acidic residues" evidence="5">
    <location>
        <begin position="274"/>
        <end position="295"/>
    </location>
</feature>
<dbReference type="InterPro" id="IPR050113">
    <property type="entry name" value="Ub_conjugating_enzyme"/>
</dbReference>
<dbReference type="InterPro" id="IPR023313">
    <property type="entry name" value="UBQ-conjugating_AS"/>
</dbReference>
<keyword evidence="2 4" id="KW-0833">Ubl conjugation pathway</keyword>
<evidence type="ECO:0000256" key="2">
    <source>
        <dbReference type="ARBA" id="ARBA00022786"/>
    </source>
</evidence>
<dbReference type="GO" id="GO:0005524">
    <property type="term" value="F:ATP binding"/>
    <property type="evidence" value="ECO:0007669"/>
    <property type="project" value="UniProtKB-UniRule"/>
</dbReference>
<dbReference type="SUPFAM" id="SSF54495">
    <property type="entry name" value="UBC-like"/>
    <property type="match status" value="1"/>
</dbReference>
<evidence type="ECO:0000313" key="7">
    <source>
        <dbReference type="EMBL" id="KAL3317816.1"/>
    </source>
</evidence>
<reference evidence="7 8" key="1">
    <citation type="submission" date="2024-11" db="EMBL/GenBank/DDBJ databases">
        <title>Adaptive evolution of stress response genes in parasites aligns with host niche diversity.</title>
        <authorList>
            <person name="Hahn C."/>
            <person name="Resl P."/>
        </authorList>
    </citation>
    <scope>NUCLEOTIDE SEQUENCE [LARGE SCALE GENOMIC DNA]</scope>
    <source>
        <strain evidence="7">EGGRZ-B1_66</strain>
        <tissue evidence="7">Body</tissue>
    </source>
</reference>
<evidence type="ECO:0000256" key="3">
    <source>
        <dbReference type="PROSITE-ProRule" id="PRU10133"/>
    </source>
</evidence>
<dbReference type="FunFam" id="3.10.110.10:FF:000051">
    <property type="entry name" value="ubiquitin-conjugating enzyme E2 R2-like"/>
    <property type="match status" value="1"/>
</dbReference>
<dbReference type="PROSITE" id="PS00183">
    <property type="entry name" value="UBC_1"/>
    <property type="match status" value="1"/>
</dbReference>
<dbReference type="PANTHER" id="PTHR24067">
    <property type="entry name" value="UBIQUITIN-CONJUGATING ENZYME E2"/>
    <property type="match status" value="1"/>
</dbReference>
<feature type="region of interest" description="Disordered" evidence="5">
    <location>
        <begin position="223"/>
        <end position="244"/>
    </location>
</feature>
<dbReference type="InterPro" id="IPR000608">
    <property type="entry name" value="UBC"/>
</dbReference>
<comment type="similarity">
    <text evidence="4">Belongs to the ubiquitin-conjugating enzyme family.</text>
</comment>
<comment type="caution">
    <text evidence="7">The sequence shown here is derived from an EMBL/GenBank/DDBJ whole genome shotgun (WGS) entry which is preliminary data.</text>
</comment>
<evidence type="ECO:0000256" key="4">
    <source>
        <dbReference type="RuleBase" id="RU362109"/>
    </source>
</evidence>
<accession>A0ABD2QGE5</accession>
<keyword evidence="4" id="KW-0067">ATP-binding</keyword>
<keyword evidence="8" id="KW-1185">Reference proteome</keyword>
<feature type="compositionally biased region" description="Polar residues" evidence="5">
    <location>
        <begin position="297"/>
        <end position="307"/>
    </location>
</feature>
<organism evidence="7 8">
    <name type="scientific">Cichlidogyrus casuarinus</name>
    <dbReference type="NCBI Taxonomy" id="1844966"/>
    <lineage>
        <taxon>Eukaryota</taxon>
        <taxon>Metazoa</taxon>
        <taxon>Spiralia</taxon>
        <taxon>Lophotrochozoa</taxon>
        <taxon>Platyhelminthes</taxon>
        <taxon>Monogenea</taxon>
        <taxon>Monopisthocotylea</taxon>
        <taxon>Dactylogyridea</taxon>
        <taxon>Ancyrocephalidae</taxon>
        <taxon>Cichlidogyrus</taxon>
    </lineage>
</organism>
<sequence>MAASLPQSTAIRALQKELKSLIAQPVEGFSVKLVDESNLFVWDVAIFGPPQTIYEGGYFKARLFFPPEYPYLPPTMKFITRMFHPNIYENGDVCISILHAPGEDPRSGEMASERWSPVQNVRTILLSVISMLNEPNIHSSAHINASTAYRDWRESNGLKADYERTVRGLVEQTRSDALIDGVTVPTTLEEYCISGSTKGLSSGTNFGYNANMSGILADDALDLDDDYFDDDDEEDEDDMETDEQVEEIAPKSMGETSVACAGNSQLYVEDGLIDEGHVTEERDASNEANKVDLAAHSKNSNQPSEAT</sequence>
<dbReference type="Proteomes" id="UP001626550">
    <property type="component" value="Unassembled WGS sequence"/>
</dbReference>
<evidence type="ECO:0000256" key="5">
    <source>
        <dbReference type="SAM" id="MobiDB-lite"/>
    </source>
</evidence>
<proteinExistence type="inferred from homology"/>
<name>A0ABD2QGE5_9PLAT</name>
<dbReference type="Pfam" id="PF00179">
    <property type="entry name" value="UQ_con"/>
    <property type="match status" value="1"/>
</dbReference>
<protein>
    <submittedName>
        <fullName evidence="7">Ubiquitin-conjugating enzyme E2 R2</fullName>
    </submittedName>
</protein>
<dbReference type="Gene3D" id="3.10.110.10">
    <property type="entry name" value="Ubiquitin Conjugating Enzyme"/>
    <property type="match status" value="1"/>
</dbReference>
<dbReference type="AlphaFoldDB" id="A0ABD2QGE5"/>
<feature type="active site" description="Glycyl thioester intermediate" evidence="3">
    <location>
        <position position="94"/>
    </location>
</feature>
<feature type="region of interest" description="Disordered" evidence="5">
    <location>
        <begin position="272"/>
        <end position="307"/>
    </location>
</feature>
<gene>
    <name evidence="7" type="primary">UBE2R2</name>
    <name evidence="7" type="ORF">Ciccas_003529</name>
</gene>
<evidence type="ECO:0000313" key="8">
    <source>
        <dbReference type="Proteomes" id="UP001626550"/>
    </source>
</evidence>
<dbReference type="InterPro" id="IPR016135">
    <property type="entry name" value="UBQ-conjugating_enzyme/RWD"/>
</dbReference>